<dbReference type="PANTHER" id="PTHR11012:SF13">
    <property type="entry name" value="CHK KINASE-LIKE DOMAIN-CONTAINING PROTEIN-RELATED"/>
    <property type="match status" value="1"/>
</dbReference>
<proteinExistence type="predicted"/>
<dbReference type="Pfam" id="PF02958">
    <property type="entry name" value="EcKL"/>
    <property type="match status" value="1"/>
</dbReference>
<name>A0A6P4HNR4_DROKI</name>
<dbReference type="AlphaFoldDB" id="A0A6P4HNR4"/>
<dbReference type="GeneID" id="108071260"/>
<dbReference type="InterPro" id="IPR004119">
    <property type="entry name" value="EcKL"/>
</dbReference>
<protein>
    <recommendedName>
        <fullName evidence="1">CHK kinase-like domain-containing protein</fullName>
    </recommendedName>
</protein>
<organism evidence="2 3">
    <name type="scientific">Drosophila kikkawai</name>
    <name type="common">Fruit fly</name>
    <dbReference type="NCBI Taxonomy" id="30033"/>
    <lineage>
        <taxon>Eukaryota</taxon>
        <taxon>Metazoa</taxon>
        <taxon>Ecdysozoa</taxon>
        <taxon>Arthropoda</taxon>
        <taxon>Hexapoda</taxon>
        <taxon>Insecta</taxon>
        <taxon>Pterygota</taxon>
        <taxon>Neoptera</taxon>
        <taxon>Endopterygota</taxon>
        <taxon>Diptera</taxon>
        <taxon>Brachycera</taxon>
        <taxon>Muscomorpha</taxon>
        <taxon>Ephydroidea</taxon>
        <taxon>Drosophilidae</taxon>
        <taxon>Drosophila</taxon>
        <taxon>Sophophora</taxon>
    </lineage>
</organism>
<dbReference type="SUPFAM" id="SSF56112">
    <property type="entry name" value="Protein kinase-like (PK-like)"/>
    <property type="match status" value="1"/>
</dbReference>
<dbReference type="OrthoDB" id="411145at2759"/>
<dbReference type="InterPro" id="IPR015897">
    <property type="entry name" value="CHK_kinase-like"/>
</dbReference>
<dbReference type="InterPro" id="IPR011009">
    <property type="entry name" value="Kinase-like_dom_sf"/>
</dbReference>
<dbReference type="Proteomes" id="UP001652661">
    <property type="component" value="Chromosome 3R"/>
</dbReference>
<dbReference type="RefSeq" id="XP_017017437.1">
    <property type="nucleotide sequence ID" value="XM_017161948.3"/>
</dbReference>
<evidence type="ECO:0000259" key="1">
    <source>
        <dbReference type="SMART" id="SM00587"/>
    </source>
</evidence>
<keyword evidence="2" id="KW-1185">Reference proteome</keyword>
<sequence>MVEQGKEQETKDFHPAPVWLDASYLEPLLRDLKKDPGLRITGLEIKPATAKGDNYASVMTRVKVLFLRSSSKTPEIEFYIVKTTYENDPFASGIFSKYQVSTTEMLMYEKVLPQLNALIEETRQPEKLFATTLHVDYEHEAIIFEDLAVSKHVLADRLIGFDLKHTRLGLRKLAKMHAAAAVLNERKPGILTKFDRGIFNRHTKGFAPFFENMCDVAADFAATCPELGDHYALKLREVRKRVMEYSTRVYDPQPGEFNTLVHGDYWVNNVMMRYGERKEPLDMILIDFQFCSWSSPAVDLHYYFNTSVQSAIRFERQEELIQYYHTVLVETLEDLKFVGYTPTLRQLVLQLEKGRFFAVTVSLVCQAILTNDQTEDADFNALMKDDERGRNFRKVLYANKRLQENLKHMLPRFDRSGLLDVID</sequence>
<accession>A0A6P4HNR4</accession>
<dbReference type="PANTHER" id="PTHR11012">
    <property type="entry name" value="PROTEIN KINASE-LIKE DOMAIN-CONTAINING"/>
    <property type="match status" value="1"/>
</dbReference>
<feature type="domain" description="CHK kinase-like" evidence="1">
    <location>
        <begin position="142"/>
        <end position="334"/>
    </location>
</feature>
<evidence type="ECO:0000313" key="3">
    <source>
        <dbReference type="RefSeq" id="XP_017017437.1"/>
    </source>
</evidence>
<dbReference type="Gene3D" id="3.90.1200.10">
    <property type="match status" value="1"/>
</dbReference>
<dbReference type="SMART" id="SM00587">
    <property type="entry name" value="CHK"/>
    <property type="match status" value="1"/>
</dbReference>
<evidence type="ECO:0000313" key="2">
    <source>
        <dbReference type="Proteomes" id="UP001652661"/>
    </source>
</evidence>
<reference evidence="3" key="1">
    <citation type="submission" date="2025-08" db="UniProtKB">
        <authorList>
            <consortium name="RefSeq"/>
        </authorList>
    </citation>
    <scope>IDENTIFICATION</scope>
    <source>
        <strain evidence="3">14028-0561.14</strain>
        <tissue evidence="3">Whole fly</tissue>
    </source>
</reference>
<gene>
    <name evidence="3" type="primary">LOC108071260</name>
</gene>